<organism evidence="2">
    <name type="scientific">freshwater metagenome</name>
    <dbReference type="NCBI Taxonomy" id="449393"/>
    <lineage>
        <taxon>unclassified sequences</taxon>
        <taxon>metagenomes</taxon>
        <taxon>ecological metagenomes</taxon>
    </lineage>
</organism>
<dbReference type="AlphaFoldDB" id="A0A6J6M4R9"/>
<keyword evidence="1" id="KW-1133">Transmembrane helix</keyword>
<gene>
    <name evidence="2" type="ORF">UFOPK2169_01816</name>
</gene>
<proteinExistence type="predicted"/>
<feature type="transmembrane region" description="Helical" evidence="1">
    <location>
        <begin position="12"/>
        <end position="37"/>
    </location>
</feature>
<sequence>MGPVSSPPIVNGAMAGSVGSIIAMGIGPVGLSTLGVVRIRMGPSGATFCTGSTLEKSGRAAGCVTSSTKSASNKPPPTMSIGVGRAIFSAACTSA</sequence>
<dbReference type="EMBL" id="CAEZWE010000126">
    <property type="protein sequence ID" value="CAB4668259.1"/>
    <property type="molecule type" value="Genomic_DNA"/>
</dbReference>
<protein>
    <submittedName>
        <fullName evidence="2">Unannotated protein</fullName>
    </submittedName>
</protein>
<name>A0A6J6M4R9_9ZZZZ</name>
<evidence type="ECO:0000256" key="1">
    <source>
        <dbReference type="SAM" id="Phobius"/>
    </source>
</evidence>
<keyword evidence="1" id="KW-0472">Membrane</keyword>
<evidence type="ECO:0000313" key="2">
    <source>
        <dbReference type="EMBL" id="CAB4668259.1"/>
    </source>
</evidence>
<accession>A0A6J6M4R9</accession>
<keyword evidence="1" id="KW-0812">Transmembrane</keyword>
<reference evidence="2" key="1">
    <citation type="submission" date="2020-05" db="EMBL/GenBank/DDBJ databases">
        <authorList>
            <person name="Chiriac C."/>
            <person name="Salcher M."/>
            <person name="Ghai R."/>
            <person name="Kavagutti S V."/>
        </authorList>
    </citation>
    <scope>NUCLEOTIDE SEQUENCE</scope>
</reference>